<gene>
    <name evidence="1" type="ORF">HBA18_13575</name>
</gene>
<dbReference type="Proteomes" id="UP000501408">
    <property type="component" value="Chromosome 2"/>
</dbReference>
<dbReference type="EMBL" id="CP050267">
    <property type="protein sequence ID" value="QIR07448.1"/>
    <property type="molecule type" value="Genomic_DNA"/>
</dbReference>
<name>A0ABX6KA80_SALCS</name>
<evidence type="ECO:0000313" key="1">
    <source>
        <dbReference type="EMBL" id="QIR07448.1"/>
    </source>
</evidence>
<protein>
    <submittedName>
        <fullName evidence="1">Uncharacterized protein</fullName>
    </submittedName>
</protein>
<reference evidence="1 2" key="1">
    <citation type="submission" date="2020-03" db="EMBL/GenBank/DDBJ databases">
        <title>Genome mining reveals the biosynthetic pathways of PHA and ectoines of the halophilic strain Salinivibrio costicola M318 isolated from fermented shrimp paste.</title>
        <authorList>
            <person name="Doan T.V."/>
            <person name="Tran L.T."/>
            <person name="Trieu T.A."/>
            <person name="Nguyen Q.V."/>
            <person name="Quach T.N."/>
            <person name="Phi T.Q."/>
            <person name="Kumar S."/>
        </authorList>
    </citation>
    <scope>NUCLEOTIDE SEQUENCE [LARGE SCALE GENOMIC DNA]</scope>
    <source>
        <strain evidence="1 2">M318</strain>
    </source>
</reference>
<accession>A0ABX6KA80</accession>
<organism evidence="1 2">
    <name type="scientific">Salinivibrio costicola</name>
    <name type="common">Vibrio costicola</name>
    <dbReference type="NCBI Taxonomy" id="51367"/>
    <lineage>
        <taxon>Bacteria</taxon>
        <taxon>Pseudomonadati</taxon>
        <taxon>Pseudomonadota</taxon>
        <taxon>Gammaproteobacteria</taxon>
        <taxon>Vibrionales</taxon>
        <taxon>Vibrionaceae</taxon>
        <taxon>Salinivibrio</taxon>
    </lineage>
</organism>
<sequence length="159" mass="17557">MDSSLTDSRSGHRLLTIAGIVAVFALAFSAPTWLNTLADWIEGGSTASLNHCSLNQQTCHYQGYQASLSDPTVHPMHANTLTFTTSQPLNSETLLVKLKGVEMNMGEYRLVLNQIDETHYRGDLMLPVCTEQTMTWAGTITVPDQGQTQFPIKVTMERP</sequence>
<evidence type="ECO:0000313" key="2">
    <source>
        <dbReference type="Proteomes" id="UP000501408"/>
    </source>
</evidence>
<dbReference type="RefSeq" id="WP_077640024.1">
    <property type="nucleotide sequence ID" value="NZ_CP050267.1"/>
</dbReference>
<proteinExistence type="predicted"/>
<keyword evidence="2" id="KW-1185">Reference proteome</keyword>